<dbReference type="AlphaFoldDB" id="A0A532V9G6"/>
<dbReference type="Proteomes" id="UP000317778">
    <property type="component" value="Unassembled WGS sequence"/>
</dbReference>
<sequence>MPPKAVKTVRDLIFWQYAKLIARSAGMEGQYGFIMKTFKDLQMGRKKWSDVVREDQKMFEEKRCSYCDATEDLTWDHIIPQKINAPPDCKINETYIQR</sequence>
<comment type="caution">
    <text evidence="1">The sequence shown here is derived from an EMBL/GenBank/DDBJ whole genome shotgun (WGS) entry which is preliminary data.</text>
</comment>
<evidence type="ECO:0000313" key="2">
    <source>
        <dbReference type="Proteomes" id="UP000317778"/>
    </source>
</evidence>
<reference evidence="1 2" key="1">
    <citation type="submission" date="2017-06" db="EMBL/GenBank/DDBJ databases">
        <title>Novel microbial phyla capable of carbon fixation and sulfur reduction in deep-sea sediments.</title>
        <authorList>
            <person name="Huang J."/>
            <person name="Baker B."/>
            <person name="Wang Y."/>
        </authorList>
    </citation>
    <scope>NUCLEOTIDE SEQUENCE [LARGE SCALE GENOMIC DNA]</scope>
    <source>
        <strain evidence="1">B3_TA06</strain>
    </source>
</reference>
<proteinExistence type="predicted"/>
<evidence type="ECO:0000313" key="1">
    <source>
        <dbReference type="EMBL" id="TKJ43854.1"/>
    </source>
</evidence>
<protein>
    <recommendedName>
        <fullName evidence="3">HNH endonuclease</fullName>
    </recommendedName>
</protein>
<evidence type="ECO:0008006" key="3">
    <source>
        <dbReference type="Google" id="ProtNLM"/>
    </source>
</evidence>
<name>A0A532V9G6_UNCT6</name>
<organism evidence="1 2">
    <name type="scientific">candidate division TA06 bacterium B3_TA06</name>
    <dbReference type="NCBI Taxonomy" id="2012487"/>
    <lineage>
        <taxon>Bacteria</taxon>
        <taxon>Bacteria division TA06</taxon>
    </lineage>
</organism>
<accession>A0A532V9G6</accession>
<dbReference type="EMBL" id="NJBO01000002">
    <property type="protein sequence ID" value="TKJ43854.1"/>
    <property type="molecule type" value="Genomic_DNA"/>
</dbReference>
<gene>
    <name evidence="1" type="ORF">CEE36_01690</name>
</gene>